<keyword evidence="1" id="KW-0813">Transport</keyword>
<dbReference type="PANTHER" id="PTHR46365">
    <property type="entry name" value="COPPER TRANSPORT PROTEIN ATOX1"/>
    <property type="match status" value="1"/>
</dbReference>
<proteinExistence type="inferred from homology"/>
<feature type="domain" description="HMA" evidence="9">
    <location>
        <begin position="3"/>
        <end position="66"/>
    </location>
</feature>
<evidence type="ECO:0000256" key="1">
    <source>
        <dbReference type="ARBA" id="ARBA00022448"/>
    </source>
</evidence>
<evidence type="ECO:0000256" key="8">
    <source>
        <dbReference type="SAM" id="MobiDB-lite"/>
    </source>
</evidence>
<dbReference type="FunFam" id="3.30.70.100:FF:000008">
    <property type="entry name" value="Copper transport protein ATOX1"/>
    <property type="match status" value="1"/>
</dbReference>
<keyword evidence="6" id="KW-0143">Chaperone</keyword>
<dbReference type="GO" id="GO:0046872">
    <property type="term" value="F:metal ion binding"/>
    <property type="evidence" value="ECO:0007669"/>
    <property type="project" value="UniProtKB-KW"/>
</dbReference>
<sequence length="377" mass="40788">MSSKHYKFDVTMTCSGCSNAVNRVLTRLPGVKNVDISLEKQTVDVISDLDYDTVLQAISKTGKKVNGGTIVTRQGIAAGPRINKFVPRCFPLGAPDMERGRVQGAVSRKRHQLHPRDSLFCRAVRVVPASKAVSGPSRRQPQHRRQTGGRDRGRISVGSGIVPDGSGEDEALCADSAAQKPQEPGLSREAAWDVAESCEYLSQRGRHICALSRYYADLVGRGAVHGAQLHDVREHEGAGARETPQKPSRRAHSGSHQRECRADYNLSDGRFAPAVPSGDARGRRNGVPVQVDGGCAGPDRAQGRVQGPVQGTACEHLEDLSGDGCAMDELRSDKKYAPIVGKIERQTDGPACSDVISVYFFTENNHRGECTALRLRC</sequence>
<dbReference type="GO" id="GO:0016531">
    <property type="term" value="F:copper chaperone activity"/>
    <property type="evidence" value="ECO:0007669"/>
    <property type="project" value="TreeGrafter"/>
</dbReference>
<organism evidence="10 11">
    <name type="scientific">Ogataea haglerorum</name>
    <dbReference type="NCBI Taxonomy" id="1937702"/>
    <lineage>
        <taxon>Eukaryota</taxon>
        <taxon>Fungi</taxon>
        <taxon>Dikarya</taxon>
        <taxon>Ascomycota</taxon>
        <taxon>Saccharomycotina</taxon>
        <taxon>Pichiomycetes</taxon>
        <taxon>Pichiales</taxon>
        <taxon>Pichiaceae</taxon>
        <taxon>Ogataea</taxon>
    </lineage>
</organism>
<dbReference type="GO" id="GO:0005829">
    <property type="term" value="C:cytosol"/>
    <property type="evidence" value="ECO:0007669"/>
    <property type="project" value="TreeGrafter"/>
</dbReference>
<dbReference type="InterPro" id="IPR036163">
    <property type="entry name" value="HMA_dom_sf"/>
</dbReference>
<feature type="region of interest" description="Disordered" evidence="8">
    <location>
        <begin position="233"/>
        <end position="288"/>
    </location>
</feature>
<evidence type="ECO:0000256" key="6">
    <source>
        <dbReference type="ARBA" id="ARBA00023186"/>
    </source>
</evidence>
<reference evidence="10" key="1">
    <citation type="journal article" date="2021" name="G3 (Bethesda)">
        <title>Genomic diversity, chromosomal rearrangements, and interspecies hybridization in the ogataea polymorpha species complex.</title>
        <authorList>
            <person name="Hanson S.J."/>
            <person name="Cinneide E.O."/>
            <person name="Salzberg L.I."/>
            <person name="Wolfe K.H."/>
            <person name="McGowan J."/>
            <person name="Fitzpatrick D.A."/>
            <person name="Matlin K."/>
        </authorList>
    </citation>
    <scope>NUCLEOTIDE SEQUENCE</scope>
    <source>
        <strain evidence="10">83-405-1</strain>
    </source>
</reference>
<evidence type="ECO:0000313" key="10">
    <source>
        <dbReference type="EMBL" id="KAG7725877.1"/>
    </source>
</evidence>
<keyword evidence="2" id="KW-0479">Metal-binding</keyword>
<feature type="region of interest" description="Disordered" evidence="8">
    <location>
        <begin position="130"/>
        <end position="186"/>
    </location>
</feature>
<dbReference type="EMBL" id="JAHLUH010000011">
    <property type="protein sequence ID" value="KAG7725877.1"/>
    <property type="molecule type" value="Genomic_DNA"/>
</dbReference>
<keyword evidence="4" id="KW-0186">Copper</keyword>
<evidence type="ECO:0000256" key="4">
    <source>
        <dbReference type="ARBA" id="ARBA00023008"/>
    </source>
</evidence>
<evidence type="ECO:0000256" key="5">
    <source>
        <dbReference type="ARBA" id="ARBA00023065"/>
    </source>
</evidence>
<dbReference type="Gene3D" id="3.30.70.100">
    <property type="match status" value="1"/>
</dbReference>
<dbReference type="GO" id="GO:0006825">
    <property type="term" value="P:copper ion transport"/>
    <property type="evidence" value="ECO:0007669"/>
    <property type="project" value="UniProtKB-KW"/>
</dbReference>
<dbReference type="CDD" id="cd00371">
    <property type="entry name" value="HMA"/>
    <property type="match status" value="1"/>
</dbReference>
<evidence type="ECO:0000313" key="11">
    <source>
        <dbReference type="Proteomes" id="UP000738402"/>
    </source>
</evidence>
<gene>
    <name evidence="10" type="ORF">KL933_003925</name>
</gene>
<dbReference type="InterPro" id="IPR006121">
    <property type="entry name" value="HMA_dom"/>
</dbReference>
<keyword evidence="5" id="KW-0406">Ion transport</keyword>
<accession>A0AAN6D4B4</accession>
<evidence type="ECO:0000259" key="9">
    <source>
        <dbReference type="PROSITE" id="PS50846"/>
    </source>
</evidence>
<dbReference type="Pfam" id="PF00403">
    <property type="entry name" value="HMA"/>
    <property type="match status" value="1"/>
</dbReference>
<keyword evidence="3" id="KW-0187">Copper transport</keyword>
<evidence type="ECO:0000256" key="3">
    <source>
        <dbReference type="ARBA" id="ARBA00022796"/>
    </source>
</evidence>
<evidence type="ECO:0000256" key="2">
    <source>
        <dbReference type="ARBA" id="ARBA00022723"/>
    </source>
</evidence>
<comment type="similarity">
    <text evidence="7">Belongs to the ATX1 family.</text>
</comment>
<dbReference type="InterPro" id="IPR051881">
    <property type="entry name" value="Copper_transport_ATOX1-like"/>
</dbReference>
<protein>
    <recommendedName>
        <fullName evidence="9">HMA domain-containing protein</fullName>
    </recommendedName>
</protein>
<dbReference type="Proteomes" id="UP000738402">
    <property type="component" value="Unassembled WGS sequence"/>
</dbReference>
<dbReference type="PANTHER" id="PTHR46365:SF1">
    <property type="entry name" value="COPPER TRANSPORT PROTEIN ATOX1"/>
    <property type="match status" value="1"/>
</dbReference>
<dbReference type="SUPFAM" id="SSF55008">
    <property type="entry name" value="HMA, heavy metal-associated domain"/>
    <property type="match status" value="1"/>
</dbReference>
<dbReference type="AlphaFoldDB" id="A0AAN6D4B4"/>
<dbReference type="PROSITE" id="PS50846">
    <property type="entry name" value="HMA_2"/>
    <property type="match status" value="1"/>
</dbReference>
<comment type="caution">
    <text evidence="10">The sequence shown here is derived from an EMBL/GenBank/DDBJ whole genome shotgun (WGS) entry which is preliminary data.</text>
</comment>
<name>A0AAN6D4B4_9ASCO</name>
<evidence type="ECO:0000256" key="7">
    <source>
        <dbReference type="ARBA" id="ARBA00038171"/>
    </source>
</evidence>